<keyword evidence="1" id="KW-1133">Transmembrane helix</keyword>
<proteinExistence type="predicted"/>
<keyword evidence="1" id="KW-0472">Membrane</keyword>
<dbReference type="RefSeq" id="WP_190994209.1">
    <property type="nucleotide sequence ID" value="NZ_JACOIK010000006.1"/>
</dbReference>
<protein>
    <submittedName>
        <fullName evidence="2">Uncharacterized protein</fullName>
    </submittedName>
</protein>
<sequence length="125" mass="15701">MKKKYVRLIVWTFVFILLVWITNFTIVGYFLKRNYTYSNYNGSFRHTEDRLKGKSYEGRDNRYKTFLKNHPEVKDKQLYRTFWLNPWYFWEWREWVEHFDRFTLPYISENGIQQNRETEGLDTKD</sequence>
<dbReference type="EMBL" id="JACOIK010000006">
    <property type="protein sequence ID" value="MBD1433245.1"/>
    <property type="molecule type" value="Genomic_DNA"/>
</dbReference>
<keyword evidence="1" id="KW-0812">Transmembrane</keyword>
<evidence type="ECO:0000313" key="2">
    <source>
        <dbReference type="EMBL" id="MBD1433245.1"/>
    </source>
</evidence>
<reference evidence="2 3" key="1">
    <citation type="submission" date="2020-08" db="EMBL/GenBank/DDBJ databases">
        <title>Sphingobacterium sp. DN00404 isolated from aquaculture water.</title>
        <authorList>
            <person name="Zhang M."/>
        </authorList>
    </citation>
    <scope>NUCLEOTIDE SEQUENCE [LARGE SCALE GENOMIC DNA]</scope>
    <source>
        <strain evidence="2 3">DN00404</strain>
    </source>
</reference>
<evidence type="ECO:0000256" key="1">
    <source>
        <dbReference type="SAM" id="Phobius"/>
    </source>
</evidence>
<accession>A0ABR7YPJ3</accession>
<keyword evidence="3" id="KW-1185">Reference proteome</keyword>
<evidence type="ECO:0000313" key="3">
    <source>
        <dbReference type="Proteomes" id="UP000602759"/>
    </source>
</evidence>
<name>A0ABR7YPJ3_9SPHI</name>
<comment type="caution">
    <text evidence="2">The sequence shown here is derived from an EMBL/GenBank/DDBJ whole genome shotgun (WGS) entry which is preliminary data.</text>
</comment>
<organism evidence="2 3">
    <name type="scientific">Sphingobacterium micropteri</name>
    <dbReference type="NCBI Taxonomy" id="2763501"/>
    <lineage>
        <taxon>Bacteria</taxon>
        <taxon>Pseudomonadati</taxon>
        <taxon>Bacteroidota</taxon>
        <taxon>Sphingobacteriia</taxon>
        <taxon>Sphingobacteriales</taxon>
        <taxon>Sphingobacteriaceae</taxon>
        <taxon>Sphingobacterium</taxon>
    </lineage>
</organism>
<feature type="transmembrane region" description="Helical" evidence="1">
    <location>
        <begin position="9"/>
        <end position="31"/>
    </location>
</feature>
<gene>
    <name evidence="2" type="ORF">H8B06_10435</name>
</gene>
<dbReference type="Proteomes" id="UP000602759">
    <property type="component" value="Unassembled WGS sequence"/>
</dbReference>